<evidence type="ECO:0000256" key="2">
    <source>
        <dbReference type="SAM" id="MobiDB-lite"/>
    </source>
</evidence>
<dbReference type="NCBIfam" id="NF041278">
    <property type="entry name" value="CmcJ_NvfI_EfuI"/>
    <property type="match status" value="1"/>
</dbReference>
<name>A0AAW0R6D3_9PEZI</name>
<feature type="region of interest" description="Disordered" evidence="2">
    <location>
        <begin position="257"/>
        <end position="287"/>
    </location>
</feature>
<keyword evidence="4" id="KW-1185">Reference proteome</keyword>
<comment type="similarity">
    <text evidence="1">Belongs to the asaB hydroxylase/desaturase family.</text>
</comment>
<dbReference type="EMBL" id="JAQQWP010000002">
    <property type="protein sequence ID" value="KAK8129341.1"/>
    <property type="molecule type" value="Genomic_DNA"/>
</dbReference>
<feature type="region of interest" description="Disordered" evidence="2">
    <location>
        <begin position="1"/>
        <end position="44"/>
    </location>
</feature>
<evidence type="ECO:0000256" key="1">
    <source>
        <dbReference type="ARBA" id="ARBA00023604"/>
    </source>
</evidence>
<proteinExistence type="inferred from homology"/>
<dbReference type="PANTHER" id="PTHR34598:SF1">
    <property type="entry name" value="PUTATIVE (AFU_ORTHOLOGUE AFUA_3G13140)-RELATED"/>
    <property type="match status" value="1"/>
</dbReference>
<reference evidence="3 4" key="1">
    <citation type="submission" date="2023-01" db="EMBL/GenBank/DDBJ databases">
        <title>Analysis of 21 Apiospora genomes using comparative genomics revels a genus with tremendous synthesis potential of carbohydrate active enzymes and secondary metabolites.</title>
        <authorList>
            <person name="Sorensen T."/>
        </authorList>
    </citation>
    <scope>NUCLEOTIDE SEQUENCE [LARGE SCALE GENOMIC DNA]</scope>
    <source>
        <strain evidence="3 4">CBS 117206</strain>
    </source>
</reference>
<dbReference type="GO" id="GO:0016491">
    <property type="term" value="F:oxidoreductase activity"/>
    <property type="evidence" value="ECO:0007669"/>
    <property type="project" value="InterPro"/>
</dbReference>
<comment type="caution">
    <text evidence="3">The sequence shown here is derived from an EMBL/GenBank/DDBJ whole genome shotgun (WGS) entry which is preliminary data.</text>
</comment>
<organism evidence="3 4">
    <name type="scientific">Apiospora kogelbergensis</name>
    <dbReference type="NCBI Taxonomy" id="1337665"/>
    <lineage>
        <taxon>Eukaryota</taxon>
        <taxon>Fungi</taxon>
        <taxon>Dikarya</taxon>
        <taxon>Ascomycota</taxon>
        <taxon>Pezizomycotina</taxon>
        <taxon>Sordariomycetes</taxon>
        <taxon>Xylariomycetidae</taxon>
        <taxon>Amphisphaeriales</taxon>
        <taxon>Apiosporaceae</taxon>
        <taxon>Apiospora</taxon>
    </lineage>
</organism>
<feature type="compositionally biased region" description="Pro residues" evidence="2">
    <location>
        <begin position="1"/>
        <end position="10"/>
    </location>
</feature>
<sequence>MAITPTPIPRGPVTAPLNFSHPPAPGTQAVNYVEDPPAGEPKRNLAVNPQPVAIADIRGRESEFTLDHDGFLAIIPPRPDPDNPSSDDDDVDFDDEASITARYYPEVTRLLLRHVPGATRVVLFDHTIRRARPGSKRAPVLYAHVDQTAASALQRVRRHLPAGDAAAVLAAGTRYRIVNVWRTLSPQGPLEAHPLAYASSSTFRDEDAIPVEHRYPGGYTGQTAAVAHRGDQAWYYWSGMTPDERLLLECFDSESLKSGNSQVKGGRTPHSAFEDPRTRPDAEGRESIEVRALVFGP</sequence>
<evidence type="ECO:0000313" key="4">
    <source>
        <dbReference type="Proteomes" id="UP001392437"/>
    </source>
</evidence>
<dbReference type="Proteomes" id="UP001392437">
    <property type="component" value="Unassembled WGS sequence"/>
</dbReference>
<feature type="compositionally biased region" description="Basic and acidic residues" evidence="2">
    <location>
        <begin position="272"/>
        <end position="287"/>
    </location>
</feature>
<gene>
    <name evidence="3" type="ORF">PG999_001721</name>
</gene>
<dbReference type="PANTHER" id="PTHR34598">
    <property type="entry name" value="BLL6449 PROTEIN"/>
    <property type="match status" value="1"/>
</dbReference>
<dbReference type="AlphaFoldDB" id="A0AAW0R6D3"/>
<protein>
    <submittedName>
        <fullName evidence="3">7alpha-cephem-methoxylase P8 chain</fullName>
    </submittedName>
</protein>
<dbReference type="InterPro" id="IPR044053">
    <property type="entry name" value="AsaB-like"/>
</dbReference>
<accession>A0AAW0R6D3</accession>
<evidence type="ECO:0000313" key="3">
    <source>
        <dbReference type="EMBL" id="KAK8129341.1"/>
    </source>
</evidence>